<evidence type="ECO:0000256" key="1">
    <source>
        <dbReference type="ARBA" id="ARBA00011900"/>
    </source>
</evidence>
<dbReference type="InterPro" id="IPR029063">
    <property type="entry name" value="SAM-dependent_MTases_sf"/>
</dbReference>
<gene>
    <name evidence="6" type="ORF">IC235_11160</name>
</gene>
<keyword evidence="4" id="KW-0949">S-adenosyl-L-methionine</keyword>
<dbReference type="GO" id="GO:0006298">
    <property type="term" value="P:mismatch repair"/>
    <property type="evidence" value="ECO:0007669"/>
    <property type="project" value="TreeGrafter"/>
</dbReference>
<dbReference type="GO" id="GO:0009007">
    <property type="term" value="F:site-specific DNA-methyltransferase (adenine-specific) activity"/>
    <property type="evidence" value="ECO:0007669"/>
    <property type="project" value="UniProtKB-EC"/>
</dbReference>
<keyword evidence="2 6" id="KW-0489">Methyltransferase</keyword>
<dbReference type="InterPro" id="IPR012327">
    <property type="entry name" value="MeTrfase_D12"/>
</dbReference>
<proteinExistence type="predicted"/>
<organism evidence="6 7">
    <name type="scientific">Hymenobacter montanus</name>
    <dbReference type="NCBI Taxonomy" id="2771359"/>
    <lineage>
        <taxon>Bacteria</taxon>
        <taxon>Pseudomonadati</taxon>
        <taxon>Bacteroidota</taxon>
        <taxon>Cytophagia</taxon>
        <taxon>Cytophagales</taxon>
        <taxon>Hymenobacteraceae</taxon>
        <taxon>Hymenobacter</taxon>
    </lineage>
</organism>
<evidence type="ECO:0000313" key="6">
    <source>
        <dbReference type="EMBL" id="MBD2768448.1"/>
    </source>
</evidence>
<dbReference type="GO" id="GO:0043565">
    <property type="term" value="F:sequence-specific DNA binding"/>
    <property type="evidence" value="ECO:0007669"/>
    <property type="project" value="TreeGrafter"/>
</dbReference>
<comment type="caution">
    <text evidence="6">The sequence shown here is derived from an EMBL/GenBank/DDBJ whole genome shotgun (WGS) entry which is preliminary data.</text>
</comment>
<dbReference type="EMBL" id="JACXAD010000011">
    <property type="protein sequence ID" value="MBD2768448.1"/>
    <property type="molecule type" value="Genomic_DNA"/>
</dbReference>
<evidence type="ECO:0000256" key="2">
    <source>
        <dbReference type="ARBA" id="ARBA00022603"/>
    </source>
</evidence>
<dbReference type="GO" id="GO:0032259">
    <property type="term" value="P:methylation"/>
    <property type="evidence" value="ECO:0007669"/>
    <property type="project" value="UniProtKB-KW"/>
</dbReference>
<accession>A0A927BED9</accession>
<evidence type="ECO:0000256" key="3">
    <source>
        <dbReference type="ARBA" id="ARBA00022679"/>
    </source>
</evidence>
<keyword evidence="3" id="KW-0808">Transferase</keyword>
<name>A0A927BED9_9BACT</name>
<dbReference type="PANTHER" id="PTHR30481">
    <property type="entry name" value="DNA ADENINE METHYLASE"/>
    <property type="match status" value="1"/>
</dbReference>
<evidence type="ECO:0000256" key="5">
    <source>
        <dbReference type="ARBA" id="ARBA00047942"/>
    </source>
</evidence>
<dbReference type="Gene3D" id="3.40.50.150">
    <property type="entry name" value="Vaccinia Virus protein VP39"/>
    <property type="match status" value="1"/>
</dbReference>
<evidence type="ECO:0000256" key="4">
    <source>
        <dbReference type="ARBA" id="ARBA00022691"/>
    </source>
</evidence>
<dbReference type="SUPFAM" id="SSF53335">
    <property type="entry name" value="S-adenosyl-L-methionine-dependent methyltransferases"/>
    <property type="match status" value="1"/>
</dbReference>
<keyword evidence="7" id="KW-1185">Reference proteome</keyword>
<dbReference type="AlphaFoldDB" id="A0A927BED9"/>
<dbReference type="RefSeq" id="WP_191005264.1">
    <property type="nucleotide sequence ID" value="NZ_JACXAD010000011.1"/>
</dbReference>
<dbReference type="PROSITE" id="PS00092">
    <property type="entry name" value="N6_MTASE"/>
    <property type="match status" value="1"/>
</dbReference>
<dbReference type="Proteomes" id="UP000612233">
    <property type="component" value="Unassembled WGS sequence"/>
</dbReference>
<sequence length="243" mass="27989">MIKIPGLNTYFGGKGGSGTYQRIINHIRPHDTLVIPFAGNCAVTRAIKWPGRVLINDLDTAVGDAWRAANLGPRLEVYNLPALDFIRNAIQSPRVGRLVIYCDPPYPLDSRKSSKLIYNHEMTHEQHVELLDAIRWLCVDCLVSTYPNDLYAQQLSHWHRTEFQSMTRKGPATEWLFYNYPTPTVLHDDCFSGENYRTREYTKRKAARWVARYKAMPPHEQQRILGQILENTPPVLLKQLMAN</sequence>
<dbReference type="GO" id="GO:1904047">
    <property type="term" value="F:S-adenosyl-L-methionine binding"/>
    <property type="evidence" value="ECO:0007669"/>
    <property type="project" value="TreeGrafter"/>
</dbReference>
<dbReference type="InterPro" id="IPR002052">
    <property type="entry name" value="DNA_methylase_N6_adenine_CS"/>
</dbReference>
<protein>
    <recommendedName>
        <fullName evidence="1">site-specific DNA-methyltransferase (adenine-specific)</fullName>
        <ecNumber evidence="1">2.1.1.72</ecNumber>
    </recommendedName>
</protein>
<dbReference type="EC" id="2.1.1.72" evidence="1"/>
<comment type="catalytic activity">
    <reaction evidence="5">
        <text>a 2'-deoxyadenosine in DNA + S-adenosyl-L-methionine = an N(6)-methyl-2'-deoxyadenosine in DNA + S-adenosyl-L-homocysteine + H(+)</text>
        <dbReference type="Rhea" id="RHEA:15197"/>
        <dbReference type="Rhea" id="RHEA-COMP:12418"/>
        <dbReference type="Rhea" id="RHEA-COMP:12419"/>
        <dbReference type="ChEBI" id="CHEBI:15378"/>
        <dbReference type="ChEBI" id="CHEBI:57856"/>
        <dbReference type="ChEBI" id="CHEBI:59789"/>
        <dbReference type="ChEBI" id="CHEBI:90615"/>
        <dbReference type="ChEBI" id="CHEBI:90616"/>
        <dbReference type="EC" id="2.1.1.72"/>
    </reaction>
</comment>
<dbReference type="GO" id="GO:0009307">
    <property type="term" value="P:DNA restriction-modification system"/>
    <property type="evidence" value="ECO:0007669"/>
    <property type="project" value="InterPro"/>
</dbReference>
<evidence type="ECO:0000313" key="7">
    <source>
        <dbReference type="Proteomes" id="UP000612233"/>
    </source>
</evidence>
<reference evidence="6" key="1">
    <citation type="submission" date="2020-09" db="EMBL/GenBank/DDBJ databases">
        <authorList>
            <person name="Kim M.K."/>
        </authorList>
    </citation>
    <scope>NUCLEOTIDE SEQUENCE</scope>
    <source>
        <strain evidence="6">BT664</strain>
    </source>
</reference>